<sequence>MKKLYILFVFLSLSHLGISQNQYPTATGSSILIDGGGINVMRPATTGGWARGISYFKAKGDIRYGGIGMYGGGETPHYIYITHGETPWKGNGLFMLPNGYVGIGTTSPDAKLAVNGVVHSKEVKVDLSGWSDFVFESGYTLPTLEEVERHIQEKGHLKDIPSAKEVGKEGIHLGAMDAKLLQKIEELTLYTIAQEKQLQFQKEKLKERESRLSAMEVRIEQLETMLTNLIRHEDQINANNGQ</sequence>
<evidence type="ECO:0000256" key="1">
    <source>
        <dbReference type="SAM" id="Coils"/>
    </source>
</evidence>
<protein>
    <submittedName>
        <fullName evidence="3">Uncharacterized protein</fullName>
    </submittedName>
</protein>
<evidence type="ECO:0000313" key="4">
    <source>
        <dbReference type="Proteomes" id="UP000653730"/>
    </source>
</evidence>
<gene>
    <name evidence="3" type="ORF">IBL28_07760</name>
</gene>
<feature type="signal peptide" evidence="2">
    <location>
        <begin position="1"/>
        <end position="21"/>
    </location>
</feature>
<proteinExistence type="predicted"/>
<dbReference type="Proteomes" id="UP000653730">
    <property type="component" value="Unassembled WGS sequence"/>
</dbReference>
<evidence type="ECO:0000313" key="3">
    <source>
        <dbReference type="EMBL" id="MBC9795857.1"/>
    </source>
</evidence>
<organism evidence="3 4">
    <name type="scientific">Sinomicrobium weinanense</name>
    <dbReference type="NCBI Taxonomy" id="2842200"/>
    <lineage>
        <taxon>Bacteria</taxon>
        <taxon>Pseudomonadati</taxon>
        <taxon>Bacteroidota</taxon>
        <taxon>Flavobacteriia</taxon>
        <taxon>Flavobacteriales</taxon>
        <taxon>Flavobacteriaceae</taxon>
        <taxon>Sinomicrobium</taxon>
    </lineage>
</organism>
<feature type="chain" id="PRO_5036711719" evidence="2">
    <location>
        <begin position="22"/>
        <end position="242"/>
    </location>
</feature>
<accession>A0A926JQX8</accession>
<comment type="caution">
    <text evidence="3">The sequence shown here is derived from an EMBL/GenBank/DDBJ whole genome shotgun (WGS) entry which is preliminary data.</text>
</comment>
<keyword evidence="4" id="KW-1185">Reference proteome</keyword>
<evidence type="ECO:0000256" key="2">
    <source>
        <dbReference type="SAM" id="SignalP"/>
    </source>
</evidence>
<dbReference type="RefSeq" id="WP_187965008.1">
    <property type="nucleotide sequence ID" value="NZ_JACVDC010000016.1"/>
</dbReference>
<dbReference type="EMBL" id="JACVDC010000016">
    <property type="protein sequence ID" value="MBC9795857.1"/>
    <property type="molecule type" value="Genomic_DNA"/>
</dbReference>
<reference evidence="3 4" key="1">
    <citation type="submission" date="2020-09" db="EMBL/GenBank/DDBJ databases">
        <title>Sinomicrobium weinanense sp. nov., a halophilic bacteria isolated from saline-alkali soil.</title>
        <authorList>
            <person name="Wu P."/>
            <person name="Ren H."/>
            <person name="Mei Y."/>
            <person name="Liang Y."/>
            <person name="Chen Z."/>
        </authorList>
    </citation>
    <scope>NUCLEOTIDE SEQUENCE [LARGE SCALE GENOMIC DNA]</scope>
    <source>
        <strain evidence="3 4">FJxs</strain>
    </source>
</reference>
<name>A0A926JQX8_9FLAO</name>
<keyword evidence="1" id="KW-0175">Coiled coil</keyword>
<dbReference type="AlphaFoldDB" id="A0A926JQX8"/>
<feature type="coiled-coil region" evidence="1">
    <location>
        <begin position="198"/>
        <end position="239"/>
    </location>
</feature>
<keyword evidence="2" id="KW-0732">Signal</keyword>